<dbReference type="PROSITE" id="PS51891">
    <property type="entry name" value="CENP_V_GFA"/>
    <property type="match status" value="1"/>
</dbReference>
<feature type="domain" description="CENP-V/GFA" evidence="4">
    <location>
        <begin position="14"/>
        <end position="135"/>
    </location>
</feature>
<evidence type="ECO:0000313" key="6">
    <source>
        <dbReference type="Proteomes" id="UP001320420"/>
    </source>
</evidence>
<evidence type="ECO:0000259" key="4">
    <source>
        <dbReference type="PROSITE" id="PS51891"/>
    </source>
</evidence>
<dbReference type="InterPro" id="IPR006913">
    <property type="entry name" value="CENP-V/GFA"/>
</dbReference>
<dbReference type="Gene3D" id="2.170.150.70">
    <property type="match status" value="2"/>
</dbReference>
<comment type="caution">
    <text evidence="5">The sequence shown here is derived from an EMBL/GenBank/DDBJ whole genome shotgun (WGS) entry which is preliminary data.</text>
</comment>
<protein>
    <recommendedName>
        <fullName evidence="4">CENP-V/GFA domain-containing protein</fullName>
    </recommendedName>
</protein>
<keyword evidence="2" id="KW-0479">Metal-binding</keyword>
<dbReference type="PANTHER" id="PTHR28620">
    <property type="entry name" value="CENTROMERE PROTEIN V"/>
    <property type="match status" value="1"/>
</dbReference>
<dbReference type="AlphaFoldDB" id="A0AAN9YQL1"/>
<sequence>MAAGPSPQALLKTYRGSCHCGAYIYDVELPEVVEKASECNCSVCFRKGSIWTFPVHPKFLRGDQETLTNYTFGRKLFNHKFCPTCGICLMIVGHAESPKDGEEPQTGLNLRTIQHGQGVDVWKLNLISIDGASFPPPYQPHEYTGPQPKGDVEGGKNGSLWIFPSKDEVEIQGRENQGVYTFGLHAWGKTFCKKCGTPVGNEPMPVTGEQLARFPEGYRTFYLENSHMRPINLRILDGVDVKKLNIVQMQGYDRPPAFVEPQP</sequence>
<dbReference type="Pfam" id="PF04828">
    <property type="entry name" value="GFA"/>
    <property type="match status" value="1"/>
</dbReference>
<evidence type="ECO:0000256" key="2">
    <source>
        <dbReference type="ARBA" id="ARBA00022723"/>
    </source>
</evidence>
<organism evidence="5 6">
    <name type="scientific">Diatrype stigma</name>
    <dbReference type="NCBI Taxonomy" id="117547"/>
    <lineage>
        <taxon>Eukaryota</taxon>
        <taxon>Fungi</taxon>
        <taxon>Dikarya</taxon>
        <taxon>Ascomycota</taxon>
        <taxon>Pezizomycotina</taxon>
        <taxon>Sordariomycetes</taxon>
        <taxon>Xylariomycetidae</taxon>
        <taxon>Xylariales</taxon>
        <taxon>Diatrypaceae</taxon>
        <taxon>Diatrype</taxon>
    </lineage>
</organism>
<accession>A0AAN9YQL1</accession>
<gene>
    <name evidence="5" type="ORF">SLS62_007549</name>
</gene>
<name>A0AAN9YQL1_9PEZI</name>
<dbReference type="GO" id="GO:0046872">
    <property type="term" value="F:metal ion binding"/>
    <property type="evidence" value="ECO:0007669"/>
    <property type="project" value="UniProtKB-KW"/>
</dbReference>
<comment type="similarity">
    <text evidence="1">Belongs to the Gfa family.</text>
</comment>
<dbReference type="InterPro" id="IPR052355">
    <property type="entry name" value="CENP-V-like"/>
</dbReference>
<dbReference type="Proteomes" id="UP001320420">
    <property type="component" value="Unassembled WGS sequence"/>
</dbReference>
<proteinExistence type="inferred from homology"/>
<keyword evidence="6" id="KW-1185">Reference proteome</keyword>
<dbReference type="GO" id="GO:0016846">
    <property type="term" value="F:carbon-sulfur lyase activity"/>
    <property type="evidence" value="ECO:0007669"/>
    <property type="project" value="InterPro"/>
</dbReference>
<dbReference type="PANTHER" id="PTHR28620:SF1">
    <property type="entry name" value="CENP-V_GFA DOMAIN-CONTAINING PROTEIN"/>
    <property type="match status" value="1"/>
</dbReference>
<reference evidence="5 6" key="1">
    <citation type="submission" date="2024-02" db="EMBL/GenBank/DDBJ databases">
        <title>De novo assembly and annotation of 12 fungi associated with fruit tree decline syndrome in Ontario, Canada.</title>
        <authorList>
            <person name="Sulman M."/>
            <person name="Ellouze W."/>
            <person name="Ilyukhin E."/>
        </authorList>
    </citation>
    <scope>NUCLEOTIDE SEQUENCE [LARGE SCALE GENOMIC DNA]</scope>
    <source>
        <strain evidence="5 6">M11/M66-122</strain>
    </source>
</reference>
<dbReference type="SUPFAM" id="SSF51316">
    <property type="entry name" value="Mss4-like"/>
    <property type="match status" value="1"/>
</dbReference>
<evidence type="ECO:0000256" key="1">
    <source>
        <dbReference type="ARBA" id="ARBA00005495"/>
    </source>
</evidence>
<evidence type="ECO:0000313" key="5">
    <source>
        <dbReference type="EMBL" id="KAK7750470.1"/>
    </source>
</evidence>
<dbReference type="InterPro" id="IPR011057">
    <property type="entry name" value="Mss4-like_sf"/>
</dbReference>
<keyword evidence="3" id="KW-0862">Zinc</keyword>
<dbReference type="EMBL" id="JAKJXP020000063">
    <property type="protein sequence ID" value="KAK7750470.1"/>
    <property type="molecule type" value="Genomic_DNA"/>
</dbReference>
<evidence type="ECO:0000256" key="3">
    <source>
        <dbReference type="ARBA" id="ARBA00022833"/>
    </source>
</evidence>